<name>A0ABP4QQT2_9ACTN</name>
<evidence type="ECO:0000313" key="1">
    <source>
        <dbReference type="EMBL" id="GAA1619202.1"/>
    </source>
</evidence>
<organism evidence="1 2">
    <name type="scientific">Nonomuraea maheshkhaliensis</name>
    <dbReference type="NCBI Taxonomy" id="419590"/>
    <lineage>
        <taxon>Bacteria</taxon>
        <taxon>Bacillati</taxon>
        <taxon>Actinomycetota</taxon>
        <taxon>Actinomycetes</taxon>
        <taxon>Streptosporangiales</taxon>
        <taxon>Streptosporangiaceae</taxon>
        <taxon>Nonomuraea</taxon>
    </lineage>
</organism>
<dbReference type="Proteomes" id="UP001500064">
    <property type="component" value="Unassembled WGS sequence"/>
</dbReference>
<sequence>MRTGMMTEMGGQPRVSAGACGESGNCFMAGLTLLYDQGRRAIEGPDPPG</sequence>
<accession>A0ABP4QQT2</accession>
<keyword evidence="2" id="KW-1185">Reference proteome</keyword>
<protein>
    <submittedName>
        <fullName evidence="1">Uncharacterized protein</fullName>
    </submittedName>
</protein>
<proteinExistence type="predicted"/>
<comment type="caution">
    <text evidence="1">The sequence shown here is derived from an EMBL/GenBank/DDBJ whole genome shotgun (WGS) entry which is preliminary data.</text>
</comment>
<evidence type="ECO:0000313" key="2">
    <source>
        <dbReference type="Proteomes" id="UP001500064"/>
    </source>
</evidence>
<reference evidence="2" key="1">
    <citation type="journal article" date="2019" name="Int. J. Syst. Evol. Microbiol.">
        <title>The Global Catalogue of Microorganisms (GCM) 10K type strain sequencing project: providing services to taxonomists for standard genome sequencing and annotation.</title>
        <authorList>
            <consortium name="The Broad Institute Genomics Platform"/>
            <consortium name="The Broad Institute Genome Sequencing Center for Infectious Disease"/>
            <person name="Wu L."/>
            <person name="Ma J."/>
        </authorList>
    </citation>
    <scope>NUCLEOTIDE SEQUENCE [LARGE SCALE GENOMIC DNA]</scope>
    <source>
        <strain evidence="2">JCM 13929</strain>
    </source>
</reference>
<gene>
    <name evidence="1" type="ORF">GCM10009733_014440</name>
</gene>
<dbReference type="EMBL" id="BAAAMU010000007">
    <property type="protein sequence ID" value="GAA1619202.1"/>
    <property type="molecule type" value="Genomic_DNA"/>
</dbReference>